<proteinExistence type="inferred from homology"/>
<feature type="region of interest" description="Disordered" evidence="2">
    <location>
        <begin position="1479"/>
        <end position="1542"/>
    </location>
</feature>
<dbReference type="GO" id="GO:0042147">
    <property type="term" value="P:retrograde transport, endosome to Golgi"/>
    <property type="evidence" value="ECO:0007669"/>
    <property type="project" value="TreeGrafter"/>
</dbReference>
<dbReference type="Pfam" id="PF25808">
    <property type="entry name" value="TPR_LAA1_C"/>
    <property type="match status" value="1"/>
</dbReference>
<gene>
    <name evidence="4" type="ORF">BRENAR_LOCUS1632</name>
</gene>
<dbReference type="GO" id="GO:0005794">
    <property type="term" value="C:Golgi apparatus"/>
    <property type="evidence" value="ECO:0007669"/>
    <property type="project" value="TreeGrafter"/>
</dbReference>
<feature type="compositionally biased region" description="Basic and acidic residues" evidence="2">
    <location>
        <begin position="1520"/>
        <end position="1529"/>
    </location>
</feature>
<feature type="compositionally biased region" description="Low complexity" evidence="2">
    <location>
        <begin position="1480"/>
        <end position="1494"/>
    </location>
</feature>
<dbReference type="InterPro" id="IPR046837">
    <property type="entry name" value="Laa1/Sip1/HEATR5-like_HEAT"/>
</dbReference>
<dbReference type="InterPro" id="IPR016024">
    <property type="entry name" value="ARM-type_fold"/>
</dbReference>
<evidence type="ECO:0000313" key="4">
    <source>
        <dbReference type="EMBL" id="VEU20897.1"/>
    </source>
</evidence>
<evidence type="ECO:0000259" key="3">
    <source>
        <dbReference type="Pfam" id="PF25808"/>
    </source>
</evidence>
<evidence type="ECO:0000313" key="5">
    <source>
        <dbReference type="Proteomes" id="UP000290900"/>
    </source>
</evidence>
<dbReference type="OrthoDB" id="192608at2759"/>
<dbReference type="SUPFAM" id="SSF48371">
    <property type="entry name" value="ARM repeat"/>
    <property type="match status" value="1"/>
</dbReference>
<dbReference type="Pfam" id="PF20210">
    <property type="entry name" value="Laa1_Sip1_HTR5"/>
    <property type="match status" value="1"/>
</dbReference>
<dbReference type="InParanoid" id="A0A448YJ24"/>
<evidence type="ECO:0000256" key="2">
    <source>
        <dbReference type="SAM" id="MobiDB-lite"/>
    </source>
</evidence>
<dbReference type="InterPro" id="IPR011989">
    <property type="entry name" value="ARM-like"/>
</dbReference>
<dbReference type="InterPro" id="IPR040108">
    <property type="entry name" value="Laa1/Sip1/HEATR5"/>
</dbReference>
<dbReference type="Gene3D" id="1.25.10.10">
    <property type="entry name" value="Leucine-rich Repeat Variant"/>
    <property type="match status" value="1"/>
</dbReference>
<evidence type="ECO:0000256" key="1">
    <source>
        <dbReference type="ARBA" id="ARBA00008304"/>
    </source>
</evidence>
<dbReference type="GO" id="GO:0030139">
    <property type="term" value="C:endocytic vesicle"/>
    <property type="evidence" value="ECO:0007669"/>
    <property type="project" value="TreeGrafter"/>
</dbReference>
<dbReference type="InterPro" id="IPR057981">
    <property type="entry name" value="TPR_LAA1-like_C"/>
</dbReference>
<dbReference type="GO" id="GO:0006897">
    <property type="term" value="P:endocytosis"/>
    <property type="evidence" value="ECO:0007669"/>
    <property type="project" value="TreeGrafter"/>
</dbReference>
<dbReference type="FunCoup" id="A0A448YJ24">
    <property type="interactions" value="114"/>
</dbReference>
<dbReference type="GO" id="GO:0005829">
    <property type="term" value="C:cytosol"/>
    <property type="evidence" value="ECO:0007669"/>
    <property type="project" value="GOC"/>
</dbReference>
<feature type="compositionally biased region" description="Polar residues" evidence="2">
    <location>
        <begin position="1530"/>
        <end position="1542"/>
    </location>
</feature>
<comment type="similarity">
    <text evidence="1">Belongs to the HEATR5 family.</text>
</comment>
<dbReference type="STRING" id="13370.A0A448YJ24"/>
<name>A0A448YJ24_BRENA</name>
<reference evidence="4 5" key="1">
    <citation type="submission" date="2018-12" db="EMBL/GenBank/DDBJ databases">
        <authorList>
            <person name="Tiukova I."/>
            <person name="Dainat J."/>
        </authorList>
    </citation>
    <scope>NUCLEOTIDE SEQUENCE [LARGE SCALE GENOMIC DNA]</scope>
</reference>
<keyword evidence="5" id="KW-1185">Reference proteome</keyword>
<feature type="domain" description="LAA1-like C-terminal TPR repeats" evidence="3">
    <location>
        <begin position="2077"/>
        <end position="2232"/>
    </location>
</feature>
<dbReference type="Proteomes" id="UP000290900">
    <property type="component" value="Unassembled WGS sequence"/>
</dbReference>
<sequence length="2254" mass="252788">MAENFQFEQWKPKLICQNDIESCQSSQSALASYLTKILVHFETRVEDPDTEDLLDILDQLNLLLAFLTETYDKTTEIALLAVEIDKLLAKDYALLFSLLLEASNPKFATKLTDVTSRMSDLVTANVKKISMKANWYSSMKHMAVIVLQFLFDKFNGFLNSYKEAVLTSLYKHLMKCHGNYNSAIESNIFKANYFTDMVKLIDVITFNDNSSGLLTEKLFQRLLKLTKHLTTRDSEYSFVYPLPAIIHSYNILTTLLKSDRYVSSLSSKKIAADADYYFYSLSKYLFQLILSMDTDHKQLRLVLAKNYADIMVFNYVVFGANRGESDKVLESSLSFLLTNYMKELNSTSIKTGLLETLVQFVGKVNLYCETNSVATGHGQGTNFVALKFFQIMNTIYHHVFGIGELSFESKKAGISAGNIFISKVTNSTGTNDALAVLNELNMVYSFLLRELDSDVNKLILLAKIVLDEEAPLDDGSSRLTSLNALVKSQTSNSVNPWYALTLFDLVQAILADIGEYILSRQDGISESHDDVGTQVARKLFEFCTNNDFRIRVTAVETLVQLIKIEPELAFDLLNTSMKCIIRSFDEKSGNSEFSFNENHGYAFLISSILTYCSKDYVSTDFVLKAFTICTSFLKRFNSTLVSDNLLGSGSGASISNLNYEKQLVSWILLMGLFNYASDSSKVSKSNIFWLDSSQFLNIWKNLLGHALPSGFVQFEPDNTIVNINEIIKLVEIKSYALVCLSSYLSFLSGSSSSTYGSSDKGFSGNQLSPEIAKQVNQILVKSFMFLKNLQVQIGNNGQMPPVLDTRIKTDKLRVYESLIKLLPYLNVRSEMNSSLLLQIVSDFTDINQHKYRYTPRDFSKVAKVKEAYTLDEYEIYRIGDGLNFGLTSKVNGFKVDELMIKDMGISGTTLSNDYSDIDVPCATHIIESSHIKSHLSPVSVFDTSFESMCNQTFAHGFFNDYLMFLSSNRDTAGYTDSMKYPVGNDTVIIDLSVEIFSMVFPYLTAKVQQSIIENIRTAVFYKTKESRDVGDNGDMNTVTKEFNPSLILRKKAVCVNSAVAIHGALSYMINRNAQASSSTPAFSLQSDIVELLVSTLNNFDNNDVYIASLNSASIGMCCALLESGNSDVLTNQISITINSIVENSRPASRAFDVQALTRIAQYSGMSSNPNITETFLTLSLDPHPVVHASALDAIATFISTQSPTELDTGFVWKTLRTLERIWISDSFGIHAATTVSCNMSYREHLSSTVLISRILRAIVNISGPLICMWSEIYRNILRNLLLGLIYLTTDNFAVISREVLKTLEELMVFDKELISSSIYERFIKFLLTNNFRVGAYGHALSCLPINSDDDNASVSELYPVMTSDIIWRMALESYHQLIRLNPEGTAIINPKMERLMWISLEHDATNECVQQILEQLLDDSISKGNGTKLRWLDKLMDYFNMPTSQLLQDLLELFRKRINNGGMFFRAALATKASTKRRSMSVATTVSRRSTSSRGYSEGDEEEAGGALTGNEESLTKGPPEPKERKEESTSGTTVRPATDSSMLLDLESEETGWRFKLVVVDLLNTLLSYASADEKLRNHLADRIPDFVRISFVCSTSCLVTLRVSSLKLLGRIIDIYASVRDPMYPDVSILDQQQAQIVTAIIPAFDRESTVDLASVAIVLASKLVTSRITPVTRLGRVLRILTGSLEEFATQSRLTTGLEGSGEVRKLNVGDISVITKKSQNKIKVHILQAWARIKADAVADDEQLQQLVGKYTAVLVPLWFYSLRDYATMKYGGDYVVEDGYDVDLEAYESSWVDFLNVLSKIAEEDPDRFVDLLGDETANFFFIVFGQCIEFLIKSSSRKRTITDTNDVIVLESLRKLLKLDVALEILFKDLIFPEFVDLLDRLISVSGADMKLHVVELSKSIFEGYFNKTDGPSKTQEEISSDVDKLFELIRLNTLAVAKVLPIVKDKGASLEKISPADKPDLVLLKKSFDSIVEMIGFLPEVIRVDLFSCLLYMFTLIYQLDNSDIISMLLPTLKRTISSFGLIDQSHPNLLDFYAAIRKHLNKKSNNSLLTVLIIVSTVHNLQLTASEGDEIADFIASGITSGDTNLVSLTAQTVKSLIKSQSEGSQGLILLKLIPKLIRLFSEKATELQEPRLVLEILITFIKSRKDDNERLAAYQLIIPILLWFSKLEEGQYNQYVHLKLVELIKFSPSVFKEYIEHSCSDELKLEVEELVKYSVSKTNANEDDDSGELVQDEGVATHISLKTFE</sequence>
<dbReference type="GO" id="GO:0008104">
    <property type="term" value="P:intracellular protein localization"/>
    <property type="evidence" value="ECO:0007669"/>
    <property type="project" value="TreeGrafter"/>
</dbReference>
<protein>
    <submittedName>
        <fullName evidence="4">DEKNAAC101790</fullName>
    </submittedName>
</protein>
<dbReference type="EMBL" id="CAACVR010000008">
    <property type="protein sequence ID" value="VEU20897.1"/>
    <property type="molecule type" value="Genomic_DNA"/>
</dbReference>
<dbReference type="PANTHER" id="PTHR21663:SF0">
    <property type="entry name" value="HEAT REPEAT-CONTAINING PROTEIN 5B"/>
    <property type="match status" value="1"/>
</dbReference>
<dbReference type="PANTHER" id="PTHR21663">
    <property type="entry name" value="HYPOTHETICAL HEAT DOMAIN-CONTAINING"/>
    <property type="match status" value="1"/>
</dbReference>
<organism evidence="4 5">
    <name type="scientific">Brettanomyces naardenensis</name>
    <name type="common">Yeast</name>
    <dbReference type="NCBI Taxonomy" id="13370"/>
    <lineage>
        <taxon>Eukaryota</taxon>
        <taxon>Fungi</taxon>
        <taxon>Dikarya</taxon>
        <taxon>Ascomycota</taxon>
        <taxon>Saccharomycotina</taxon>
        <taxon>Pichiomycetes</taxon>
        <taxon>Pichiales</taxon>
        <taxon>Pichiaceae</taxon>
        <taxon>Brettanomyces</taxon>
    </lineage>
</organism>
<dbReference type="GO" id="GO:0016020">
    <property type="term" value="C:membrane"/>
    <property type="evidence" value="ECO:0007669"/>
    <property type="project" value="TreeGrafter"/>
</dbReference>
<accession>A0A448YJ24</accession>